<dbReference type="Proteomes" id="UP000236735">
    <property type="component" value="Unassembled WGS sequence"/>
</dbReference>
<evidence type="ECO:0000256" key="1">
    <source>
        <dbReference type="SAM" id="SignalP"/>
    </source>
</evidence>
<dbReference type="EMBL" id="FNUV01000002">
    <property type="protein sequence ID" value="SEF59329.1"/>
    <property type="molecule type" value="Genomic_DNA"/>
</dbReference>
<reference evidence="2 3" key="1">
    <citation type="submission" date="2016-10" db="EMBL/GenBank/DDBJ databases">
        <authorList>
            <person name="de Groot N.N."/>
        </authorList>
    </citation>
    <scope>NUCLEOTIDE SEQUENCE [LARGE SCALE GENOMIC DNA]</scope>
    <source>
        <strain evidence="2 3">AR32</strain>
    </source>
</reference>
<gene>
    <name evidence="2" type="ORF">SAMN05216354_0935</name>
</gene>
<sequence length="132" mass="15047">MKAVLSKRKGKKMKKMILTMVAMLSMTTAIAKNETAANVSNVEAYDLNINMNKLSDALKLADDQKEAVENIHNTFKAELMFATQYSKNDCDARVKRAIENDVKWMRYVLTDDQMHTYLILLNATINNRGINK</sequence>
<feature type="chain" id="PRO_5009284754" evidence="1">
    <location>
        <begin position="32"/>
        <end position="132"/>
    </location>
</feature>
<evidence type="ECO:0000313" key="2">
    <source>
        <dbReference type="EMBL" id="SEF59329.1"/>
    </source>
</evidence>
<evidence type="ECO:0000313" key="3">
    <source>
        <dbReference type="Proteomes" id="UP000236735"/>
    </source>
</evidence>
<proteinExistence type="predicted"/>
<accession>A0A1H5T950</accession>
<keyword evidence="1" id="KW-0732">Signal</keyword>
<feature type="signal peptide" evidence="1">
    <location>
        <begin position="1"/>
        <end position="31"/>
    </location>
</feature>
<protein>
    <submittedName>
        <fullName evidence="2">Uncharacterized protein</fullName>
    </submittedName>
</protein>
<organism evidence="2 3">
    <name type="scientific">Xylanibacter ruminicola</name>
    <name type="common">Prevotella ruminicola</name>
    <dbReference type="NCBI Taxonomy" id="839"/>
    <lineage>
        <taxon>Bacteria</taxon>
        <taxon>Pseudomonadati</taxon>
        <taxon>Bacteroidota</taxon>
        <taxon>Bacteroidia</taxon>
        <taxon>Bacteroidales</taxon>
        <taxon>Prevotellaceae</taxon>
        <taxon>Xylanibacter</taxon>
    </lineage>
</organism>
<dbReference type="AlphaFoldDB" id="A0A1H5T950"/>
<name>A0A1H5T950_XYLRU</name>